<gene>
    <name evidence="2" type="ORF">EHQ64_00985</name>
</gene>
<keyword evidence="3" id="KW-1185">Reference proteome</keyword>
<dbReference type="SUPFAM" id="SSF54593">
    <property type="entry name" value="Glyoxalase/Bleomycin resistance protein/Dihydroxybiphenyl dioxygenase"/>
    <property type="match status" value="1"/>
</dbReference>
<dbReference type="Pfam" id="PF00903">
    <property type="entry name" value="Glyoxalase"/>
    <property type="match status" value="1"/>
</dbReference>
<dbReference type="InterPro" id="IPR004360">
    <property type="entry name" value="Glyas_Fos-R_dOase_dom"/>
</dbReference>
<dbReference type="RefSeq" id="WP_135647646.1">
    <property type="nucleotide sequence ID" value="NZ_RQGF01000006.1"/>
</dbReference>
<evidence type="ECO:0000313" key="2">
    <source>
        <dbReference type="EMBL" id="TGL64873.1"/>
    </source>
</evidence>
<feature type="domain" description="VOC" evidence="1">
    <location>
        <begin position="1"/>
        <end position="122"/>
    </location>
</feature>
<organism evidence="2 3">
    <name type="scientific">Leptospira sarikeiensis</name>
    <dbReference type="NCBI Taxonomy" id="2484943"/>
    <lineage>
        <taxon>Bacteria</taxon>
        <taxon>Pseudomonadati</taxon>
        <taxon>Spirochaetota</taxon>
        <taxon>Spirochaetia</taxon>
        <taxon>Leptospirales</taxon>
        <taxon>Leptospiraceae</taxon>
        <taxon>Leptospira</taxon>
    </lineage>
</organism>
<accession>A0A4R9KCT4</accession>
<evidence type="ECO:0000313" key="3">
    <source>
        <dbReference type="Proteomes" id="UP000297762"/>
    </source>
</evidence>
<name>A0A4R9KCT4_9LEPT</name>
<dbReference type="Proteomes" id="UP000297762">
    <property type="component" value="Unassembled WGS sequence"/>
</dbReference>
<comment type="caution">
    <text evidence="2">The sequence shown here is derived from an EMBL/GenBank/DDBJ whole genome shotgun (WGS) entry which is preliminary data.</text>
</comment>
<proteinExistence type="predicted"/>
<sequence length="124" mass="14624">MKFSPEIYTSKLEESKEFYTRNLGFEIVKELEGYIVLSHPKYPEYEIQFCIPNSPFVKPIFHPEFRGPGLLFQFEVEDVEIEWRKFSDQKGEIVLELCSEPVNGKHFTLMDPNGILIDLVEFEK</sequence>
<dbReference type="InterPro" id="IPR029068">
    <property type="entry name" value="Glyas_Bleomycin-R_OHBP_Dase"/>
</dbReference>
<dbReference type="OrthoDB" id="66829at2"/>
<evidence type="ECO:0000259" key="1">
    <source>
        <dbReference type="PROSITE" id="PS51819"/>
    </source>
</evidence>
<protein>
    <submittedName>
        <fullName evidence="2">Glyoxalase</fullName>
    </submittedName>
</protein>
<dbReference type="PROSITE" id="PS51819">
    <property type="entry name" value="VOC"/>
    <property type="match status" value="1"/>
</dbReference>
<dbReference type="EMBL" id="RQGF01000006">
    <property type="protein sequence ID" value="TGL64873.1"/>
    <property type="molecule type" value="Genomic_DNA"/>
</dbReference>
<dbReference type="AlphaFoldDB" id="A0A4R9KCT4"/>
<dbReference type="InterPro" id="IPR037523">
    <property type="entry name" value="VOC_core"/>
</dbReference>
<dbReference type="Gene3D" id="3.30.720.110">
    <property type="match status" value="1"/>
</dbReference>
<reference evidence="2" key="1">
    <citation type="journal article" date="2019" name="PLoS Negl. Trop. Dis.">
        <title>Revisiting the worldwide diversity of Leptospira species in the environment.</title>
        <authorList>
            <person name="Vincent A.T."/>
            <person name="Schiettekatte O."/>
            <person name="Bourhy P."/>
            <person name="Veyrier F.J."/>
            <person name="Picardeau M."/>
        </authorList>
    </citation>
    <scope>NUCLEOTIDE SEQUENCE [LARGE SCALE GENOMIC DNA]</scope>
    <source>
        <strain evidence="2">201702455</strain>
    </source>
</reference>
<dbReference type="Gene3D" id="3.30.720.120">
    <property type="match status" value="1"/>
</dbReference>